<dbReference type="OrthoDB" id="1740937at2759"/>
<accession>A0A5A7P9X5</accession>
<evidence type="ECO:0000313" key="2">
    <source>
        <dbReference type="Proteomes" id="UP000325081"/>
    </source>
</evidence>
<sequence length="119" mass="13797">MLVAMSRTYLSISQITDESRNWTALIQVVERAPIQTSKIDSQVLYRRYLFMDGEGTRVAAVVYKPAMEEFDGMLLLHKRYYLTGAKEEVPPQLPCQIEVHPFVDLHKYADTENPRSEFI</sequence>
<reference evidence="2" key="1">
    <citation type="journal article" date="2019" name="Curr. Biol.">
        <title>Genome Sequence of Striga asiatica Provides Insight into the Evolution of Plant Parasitism.</title>
        <authorList>
            <person name="Yoshida S."/>
            <person name="Kim S."/>
            <person name="Wafula E.K."/>
            <person name="Tanskanen J."/>
            <person name="Kim Y.M."/>
            <person name="Honaas L."/>
            <person name="Yang Z."/>
            <person name="Spallek T."/>
            <person name="Conn C.E."/>
            <person name="Ichihashi Y."/>
            <person name="Cheong K."/>
            <person name="Cui S."/>
            <person name="Der J.P."/>
            <person name="Gundlach H."/>
            <person name="Jiao Y."/>
            <person name="Hori C."/>
            <person name="Ishida J.K."/>
            <person name="Kasahara H."/>
            <person name="Kiba T."/>
            <person name="Kim M.S."/>
            <person name="Koo N."/>
            <person name="Laohavisit A."/>
            <person name="Lee Y.H."/>
            <person name="Lumba S."/>
            <person name="McCourt P."/>
            <person name="Mortimer J.C."/>
            <person name="Mutuku J.M."/>
            <person name="Nomura T."/>
            <person name="Sasaki-Sekimoto Y."/>
            <person name="Seto Y."/>
            <person name="Wang Y."/>
            <person name="Wakatake T."/>
            <person name="Sakakibara H."/>
            <person name="Demura T."/>
            <person name="Yamaguchi S."/>
            <person name="Yoneyama K."/>
            <person name="Manabe R.I."/>
            <person name="Nelson D.C."/>
            <person name="Schulman A.H."/>
            <person name="Timko M.P."/>
            <person name="dePamphilis C.W."/>
            <person name="Choi D."/>
            <person name="Shirasu K."/>
        </authorList>
    </citation>
    <scope>NUCLEOTIDE SEQUENCE [LARGE SCALE GENOMIC DNA]</scope>
    <source>
        <strain evidence="2">cv. UVA1</strain>
    </source>
</reference>
<proteinExistence type="predicted"/>
<dbReference type="AlphaFoldDB" id="A0A5A7P9X5"/>
<keyword evidence="2" id="KW-1185">Reference proteome</keyword>
<protein>
    <submittedName>
        <fullName evidence="1">Replication factor-A protein 1-related</fullName>
    </submittedName>
</protein>
<dbReference type="Gene3D" id="2.40.50.140">
    <property type="entry name" value="Nucleic acid-binding proteins"/>
    <property type="match status" value="1"/>
</dbReference>
<evidence type="ECO:0000313" key="1">
    <source>
        <dbReference type="EMBL" id="GER29384.1"/>
    </source>
</evidence>
<gene>
    <name evidence="1" type="ORF">STAS_05250</name>
</gene>
<name>A0A5A7P9X5_STRAF</name>
<dbReference type="SUPFAM" id="SSF50249">
    <property type="entry name" value="Nucleic acid-binding proteins"/>
    <property type="match status" value="1"/>
</dbReference>
<dbReference type="Proteomes" id="UP000325081">
    <property type="component" value="Unassembled WGS sequence"/>
</dbReference>
<comment type="caution">
    <text evidence="1">The sequence shown here is derived from an EMBL/GenBank/DDBJ whole genome shotgun (WGS) entry which is preliminary data.</text>
</comment>
<dbReference type="InterPro" id="IPR012340">
    <property type="entry name" value="NA-bd_OB-fold"/>
</dbReference>
<organism evidence="1 2">
    <name type="scientific">Striga asiatica</name>
    <name type="common">Asiatic witchweed</name>
    <name type="synonym">Buchnera asiatica</name>
    <dbReference type="NCBI Taxonomy" id="4170"/>
    <lineage>
        <taxon>Eukaryota</taxon>
        <taxon>Viridiplantae</taxon>
        <taxon>Streptophyta</taxon>
        <taxon>Embryophyta</taxon>
        <taxon>Tracheophyta</taxon>
        <taxon>Spermatophyta</taxon>
        <taxon>Magnoliopsida</taxon>
        <taxon>eudicotyledons</taxon>
        <taxon>Gunneridae</taxon>
        <taxon>Pentapetalae</taxon>
        <taxon>asterids</taxon>
        <taxon>lamiids</taxon>
        <taxon>Lamiales</taxon>
        <taxon>Orobanchaceae</taxon>
        <taxon>Buchnereae</taxon>
        <taxon>Striga</taxon>
    </lineage>
</organism>
<dbReference type="EMBL" id="BKCP01003780">
    <property type="protein sequence ID" value="GER29384.1"/>
    <property type="molecule type" value="Genomic_DNA"/>
</dbReference>